<dbReference type="SMART" id="SM00448">
    <property type="entry name" value="REC"/>
    <property type="match status" value="2"/>
</dbReference>
<dbReference type="CDD" id="cd00156">
    <property type="entry name" value="REC"/>
    <property type="match status" value="1"/>
</dbReference>
<keyword evidence="12" id="KW-1133">Transmembrane helix</keyword>
<evidence type="ECO:0000313" key="16">
    <source>
        <dbReference type="Proteomes" id="UP000292423"/>
    </source>
</evidence>
<dbReference type="Gene3D" id="3.30.565.10">
    <property type="entry name" value="Histidine kinase-like ATPase, C-terminal domain"/>
    <property type="match status" value="1"/>
</dbReference>
<keyword evidence="7" id="KW-0067">ATP-binding</keyword>
<sequence length="958" mass="107175">MSEAATITIIRLLLLLWALSAEVVFASFAPPLQLSSSTGKMPVSGHIAYVREHGPWQPSDVMQLAPSQWTPDRGTPNFGFTTQAYWFRIDVHSRDATDGILAILYPALDHVRVYETAADGRMLAAYRFGDMQQDVVTALPNRYFLSPVRLAAGESRIFLIRVETEGSLQLPLTYYDRQHFYDREQKNLLVEGIYFGILLIMSIYNLFIFTMLRDRSYAWYSAFVFTILVFQVSLSGFGFQFLWPGLPGINGFIIPLTMSGCLFTGAMFSLRFLDAAESHPRVMGVFRLTAATGFAVMTLSIIGSYEVAVRAAVITCGMLAVYAIWAGFYLWYRGLHHARYYAIAWFFLMPTIAILSLNKQGFLPVNFFTEYAIQIGSVLEAALFSFALGDRISLERRAKILAQEHLIRQERTLREELQRSHFQELQAQQKVVAAEAESRAKSQFLATMSHEIRTPLNGILGMIELLQGSDLQPHQRTYTEVISQSGQTLLSVINDILDYSKITAGKMQIENMDFDLEQLCMECASVFAFTAEKKHIELLAFNDADVPVFIQSDPTRIRQILLNLLGNAFKFTERGRVTLRVSLEREDEHSYIRFAISDTGIGVQPDQKERLFESFAQADSSMTRRFGGTGLGLAISKKLSGLLGGGIGVESSPGEGSLFWFRVRYTPADPVLYHHLRRSQQVFNGKHLLVVDDSPAFTQVIAMHARQWGMKVTEAFSGEQALACLETALREGNPPDVVTLDMRMPGMSGLECASAMEADERFRNIPRILLTAMQPAPSAGELEAAGVRFYQQKPVSGRGLSDLLHEVFELRQSVEAESAPALLQAAASQFAGKHVLVADDNEVNLTVITALLKKLGVHVVQALDGEQAAEYVYQHHADIDLILMDCEMPVMDGFVATRRIRHFEAERMLTPVPIVALTAHALPEYQQRCLEGGMDDYIAKPIQLRVLSSVLGHCWEGR</sequence>
<dbReference type="Pfam" id="PF00512">
    <property type="entry name" value="HisKA"/>
    <property type="match status" value="1"/>
</dbReference>
<feature type="transmembrane region" description="Helical" evidence="12">
    <location>
        <begin position="219"/>
        <end position="243"/>
    </location>
</feature>
<dbReference type="FunFam" id="1.10.287.130:FF:000002">
    <property type="entry name" value="Two-component osmosensing histidine kinase"/>
    <property type="match status" value="1"/>
</dbReference>
<dbReference type="PROSITE" id="PS50110">
    <property type="entry name" value="RESPONSE_REGULATORY"/>
    <property type="match status" value="2"/>
</dbReference>
<dbReference type="InterPro" id="IPR005467">
    <property type="entry name" value="His_kinase_dom"/>
</dbReference>
<dbReference type="EC" id="2.7.13.3" evidence="2"/>
<feature type="domain" description="Histidine kinase" evidence="13">
    <location>
        <begin position="447"/>
        <end position="667"/>
    </location>
</feature>
<evidence type="ECO:0000259" key="13">
    <source>
        <dbReference type="PROSITE" id="PS50109"/>
    </source>
</evidence>
<feature type="transmembrane region" description="Helical" evidence="12">
    <location>
        <begin position="249"/>
        <end position="273"/>
    </location>
</feature>
<dbReference type="SMART" id="SM00387">
    <property type="entry name" value="HATPase_c"/>
    <property type="match status" value="1"/>
</dbReference>
<dbReference type="InterPro" id="IPR004358">
    <property type="entry name" value="Sig_transdc_His_kin-like_C"/>
</dbReference>
<evidence type="ECO:0000259" key="14">
    <source>
        <dbReference type="PROSITE" id="PS50110"/>
    </source>
</evidence>
<dbReference type="InterPro" id="IPR003594">
    <property type="entry name" value="HATPase_dom"/>
</dbReference>
<evidence type="ECO:0000256" key="4">
    <source>
        <dbReference type="ARBA" id="ARBA00022679"/>
    </source>
</evidence>
<dbReference type="Gene3D" id="2.60.40.2380">
    <property type="match status" value="1"/>
</dbReference>
<dbReference type="Gene3D" id="3.40.50.2300">
    <property type="match status" value="2"/>
</dbReference>
<dbReference type="InterPro" id="IPR003661">
    <property type="entry name" value="HisK_dim/P_dom"/>
</dbReference>
<reference evidence="15 16" key="1">
    <citation type="submission" date="2019-02" db="EMBL/GenBank/DDBJ databases">
        <title>Genomic Encyclopedia of Type Strains, Phase IV (KMG-IV): sequencing the most valuable type-strain genomes for metagenomic binning, comparative biology and taxonomic classification.</title>
        <authorList>
            <person name="Goeker M."/>
        </authorList>
    </citation>
    <scope>NUCLEOTIDE SEQUENCE [LARGE SCALE GENOMIC DNA]</scope>
    <source>
        <strain evidence="15 16">DSM 105135</strain>
    </source>
</reference>
<feature type="transmembrane region" description="Helical" evidence="12">
    <location>
        <begin position="285"/>
        <end position="305"/>
    </location>
</feature>
<dbReference type="EMBL" id="SHKX01000011">
    <property type="protein sequence ID" value="RZU46906.1"/>
    <property type="molecule type" value="Genomic_DNA"/>
</dbReference>
<evidence type="ECO:0000256" key="11">
    <source>
        <dbReference type="PROSITE-ProRule" id="PRU00169"/>
    </source>
</evidence>
<dbReference type="PRINTS" id="PR00344">
    <property type="entry name" value="BCTRLSENSOR"/>
</dbReference>
<keyword evidence="5" id="KW-0547">Nucleotide-binding</keyword>
<dbReference type="SUPFAM" id="SSF47384">
    <property type="entry name" value="Homodimeric domain of signal transducing histidine kinase"/>
    <property type="match status" value="1"/>
</dbReference>
<dbReference type="InterPro" id="IPR036097">
    <property type="entry name" value="HisK_dim/P_sf"/>
</dbReference>
<dbReference type="AlphaFoldDB" id="A0A4V2G618"/>
<comment type="caution">
    <text evidence="15">The sequence shown here is derived from an EMBL/GenBank/DDBJ whole genome shotgun (WGS) entry which is preliminary data.</text>
</comment>
<keyword evidence="12" id="KW-0472">Membrane</keyword>
<dbReference type="Pfam" id="PF00072">
    <property type="entry name" value="Response_reg"/>
    <property type="match status" value="2"/>
</dbReference>
<dbReference type="Pfam" id="PF02518">
    <property type="entry name" value="HATPase_c"/>
    <property type="match status" value="1"/>
</dbReference>
<keyword evidence="8" id="KW-0902">Two-component regulatory system</keyword>
<evidence type="ECO:0000256" key="5">
    <source>
        <dbReference type="ARBA" id="ARBA00022741"/>
    </source>
</evidence>
<dbReference type="SMART" id="SM00388">
    <property type="entry name" value="HisKA"/>
    <property type="match status" value="1"/>
</dbReference>
<dbReference type="PANTHER" id="PTHR45339">
    <property type="entry name" value="HYBRID SIGNAL TRANSDUCTION HISTIDINE KINASE J"/>
    <property type="match status" value="1"/>
</dbReference>
<evidence type="ECO:0000256" key="2">
    <source>
        <dbReference type="ARBA" id="ARBA00012438"/>
    </source>
</evidence>
<feature type="domain" description="Response regulatory" evidence="14">
    <location>
        <begin position="687"/>
        <end position="808"/>
    </location>
</feature>
<dbReference type="OrthoDB" id="9810730at2"/>
<dbReference type="GO" id="GO:0000155">
    <property type="term" value="F:phosphorelay sensor kinase activity"/>
    <property type="evidence" value="ECO:0007669"/>
    <property type="project" value="InterPro"/>
</dbReference>
<evidence type="ECO:0000256" key="3">
    <source>
        <dbReference type="ARBA" id="ARBA00022553"/>
    </source>
</evidence>
<protein>
    <recommendedName>
        <fullName evidence="10">Sensory/regulatory protein RpfC</fullName>
        <ecNumber evidence="2">2.7.13.3</ecNumber>
    </recommendedName>
</protein>
<feature type="transmembrane region" description="Helical" evidence="12">
    <location>
        <begin position="311"/>
        <end position="332"/>
    </location>
</feature>
<evidence type="ECO:0000256" key="7">
    <source>
        <dbReference type="ARBA" id="ARBA00022840"/>
    </source>
</evidence>
<dbReference type="Pfam" id="PF07695">
    <property type="entry name" value="7TMR-DISM_7TM"/>
    <property type="match status" value="1"/>
</dbReference>
<dbReference type="InterPro" id="IPR011006">
    <property type="entry name" value="CheY-like_superfamily"/>
</dbReference>
<feature type="modified residue" description="4-aspartylphosphate" evidence="11">
    <location>
        <position position="885"/>
    </location>
</feature>
<dbReference type="SUPFAM" id="SSF52172">
    <property type="entry name" value="CheY-like"/>
    <property type="match status" value="2"/>
</dbReference>
<dbReference type="Proteomes" id="UP000292423">
    <property type="component" value="Unassembled WGS sequence"/>
</dbReference>
<feature type="transmembrane region" description="Helical" evidence="12">
    <location>
        <begin position="193"/>
        <end position="212"/>
    </location>
</feature>
<comment type="subunit">
    <text evidence="9">At low DSF concentrations, interacts with RpfF.</text>
</comment>
<comment type="catalytic activity">
    <reaction evidence="1">
        <text>ATP + protein L-histidine = ADP + protein N-phospho-L-histidine.</text>
        <dbReference type="EC" id="2.7.13.3"/>
    </reaction>
</comment>
<keyword evidence="6 15" id="KW-0418">Kinase</keyword>
<dbReference type="Gene3D" id="1.10.287.130">
    <property type="match status" value="1"/>
</dbReference>
<feature type="transmembrane region" description="Helical" evidence="12">
    <location>
        <begin position="339"/>
        <end position="359"/>
    </location>
</feature>
<dbReference type="SUPFAM" id="SSF55874">
    <property type="entry name" value="ATPase domain of HSP90 chaperone/DNA topoisomerase II/histidine kinase"/>
    <property type="match status" value="1"/>
</dbReference>
<evidence type="ECO:0000256" key="12">
    <source>
        <dbReference type="SAM" id="Phobius"/>
    </source>
</evidence>
<evidence type="ECO:0000313" key="15">
    <source>
        <dbReference type="EMBL" id="RZU46906.1"/>
    </source>
</evidence>
<dbReference type="InterPro" id="IPR011622">
    <property type="entry name" value="7TMR_DISM_rcpt_extracell_dom2"/>
</dbReference>
<dbReference type="PANTHER" id="PTHR45339:SF1">
    <property type="entry name" value="HYBRID SIGNAL TRANSDUCTION HISTIDINE KINASE J"/>
    <property type="match status" value="1"/>
</dbReference>
<proteinExistence type="predicted"/>
<dbReference type="CDD" id="cd00082">
    <property type="entry name" value="HisKA"/>
    <property type="match status" value="1"/>
</dbReference>
<feature type="domain" description="Response regulatory" evidence="14">
    <location>
        <begin position="834"/>
        <end position="955"/>
    </location>
</feature>
<dbReference type="CDD" id="cd16922">
    <property type="entry name" value="HATPase_EvgS-ArcB-TorS-like"/>
    <property type="match status" value="1"/>
</dbReference>
<keyword evidence="12" id="KW-0812">Transmembrane</keyword>
<evidence type="ECO:0000256" key="9">
    <source>
        <dbReference type="ARBA" id="ARBA00064003"/>
    </source>
</evidence>
<dbReference type="FunFam" id="3.30.565.10:FF:000010">
    <property type="entry name" value="Sensor histidine kinase RcsC"/>
    <property type="match status" value="1"/>
</dbReference>
<dbReference type="GO" id="GO:0005524">
    <property type="term" value="F:ATP binding"/>
    <property type="evidence" value="ECO:0007669"/>
    <property type="project" value="UniProtKB-KW"/>
</dbReference>
<dbReference type="InterPro" id="IPR001789">
    <property type="entry name" value="Sig_transdc_resp-reg_receiver"/>
</dbReference>
<name>A0A4V2G618_9GAMM</name>
<evidence type="ECO:0000256" key="6">
    <source>
        <dbReference type="ARBA" id="ARBA00022777"/>
    </source>
</evidence>
<evidence type="ECO:0000256" key="8">
    <source>
        <dbReference type="ARBA" id="ARBA00023012"/>
    </source>
</evidence>
<evidence type="ECO:0000256" key="10">
    <source>
        <dbReference type="ARBA" id="ARBA00068150"/>
    </source>
</evidence>
<dbReference type="InterPro" id="IPR036890">
    <property type="entry name" value="HATPase_C_sf"/>
</dbReference>
<dbReference type="PROSITE" id="PS50109">
    <property type="entry name" value="HIS_KIN"/>
    <property type="match status" value="1"/>
</dbReference>
<dbReference type="RefSeq" id="WP_130411943.1">
    <property type="nucleotide sequence ID" value="NZ_SHKX01000011.1"/>
</dbReference>
<dbReference type="InterPro" id="IPR011623">
    <property type="entry name" value="7TMR_DISM_rcpt_extracell_dom1"/>
</dbReference>
<evidence type="ECO:0000256" key="1">
    <source>
        <dbReference type="ARBA" id="ARBA00000085"/>
    </source>
</evidence>
<dbReference type="Pfam" id="PF07696">
    <property type="entry name" value="7TMR-DISMED2"/>
    <property type="match status" value="1"/>
</dbReference>
<dbReference type="CDD" id="cd17546">
    <property type="entry name" value="REC_hyHK_CKI1_RcsC-like"/>
    <property type="match status" value="1"/>
</dbReference>
<feature type="modified residue" description="4-aspartylphosphate" evidence="11">
    <location>
        <position position="741"/>
    </location>
</feature>
<gene>
    <name evidence="15" type="ORF">EV700_1291</name>
</gene>
<keyword evidence="4" id="KW-0808">Transferase</keyword>
<keyword evidence="3 11" id="KW-0597">Phosphoprotein</keyword>
<keyword evidence="16" id="KW-1185">Reference proteome</keyword>
<accession>A0A4V2G618</accession>
<organism evidence="15 16">
    <name type="scientific">Fluviicoccus keumensis</name>
    <dbReference type="NCBI Taxonomy" id="1435465"/>
    <lineage>
        <taxon>Bacteria</taxon>
        <taxon>Pseudomonadati</taxon>
        <taxon>Pseudomonadota</taxon>
        <taxon>Gammaproteobacteria</taxon>
        <taxon>Moraxellales</taxon>
        <taxon>Moraxellaceae</taxon>
        <taxon>Fluviicoccus</taxon>
    </lineage>
</organism>